<dbReference type="AlphaFoldDB" id="A0A0Q0XV89"/>
<comment type="caution">
    <text evidence="5">The sequence shown here is derived from an EMBL/GenBank/DDBJ whole genome shotgun (WGS) entry which is preliminary data.</text>
</comment>
<name>A0A0Q0XV89_9PSED</name>
<dbReference type="Proteomes" id="UP000050342">
    <property type="component" value="Unassembled WGS sequence"/>
</dbReference>
<evidence type="ECO:0000313" key="5">
    <source>
        <dbReference type="EMBL" id="KQB54512.1"/>
    </source>
</evidence>
<dbReference type="GO" id="GO:0006109">
    <property type="term" value="P:regulation of carbohydrate metabolic process"/>
    <property type="evidence" value="ECO:0007669"/>
    <property type="project" value="InterPro"/>
</dbReference>
<sequence>MQKLKRIIGEHFLIGEDIVVHVIDVKGSHVRLGIDAPESVSVHRAEIYQRIKKQSLGYLPLDPTRRP</sequence>
<evidence type="ECO:0000256" key="2">
    <source>
        <dbReference type="ARBA" id="ARBA00022845"/>
    </source>
</evidence>
<dbReference type="GO" id="GO:0048027">
    <property type="term" value="F:mRNA 5'-UTR binding"/>
    <property type="evidence" value="ECO:0007669"/>
    <property type="project" value="TreeGrafter"/>
</dbReference>
<evidence type="ECO:0000313" key="6">
    <source>
        <dbReference type="Proteomes" id="UP000050342"/>
    </source>
</evidence>
<reference evidence="5 6" key="1">
    <citation type="submission" date="2015-10" db="EMBL/GenBank/DDBJ databases">
        <title>Pseudomonas helleri sp. nov. and Pseudomonas weihenstephanensis sp. nov., isolated from raw cows milk.</title>
        <authorList>
            <person name="Von Neubeck M."/>
            <person name="Huptas C."/>
            <person name="Wenning M."/>
            <person name="Scherer S."/>
        </authorList>
    </citation>
    <scope>NUCLEOTIDE SEQUENCE [LARGE SCALE GENOMIC DNA]</scope>
    <source>
        <strain evidence="5 6">BSTT44</strain>
    </source>
</reference>
<dbReference type="InterPro" id="IPR003751">
    <property type="entry name" value="CsrA"/>
</dbReference>
<dbReference type="RefSeq" id="WP_055102076.1">
    <property type="nucleotide sequence ID" value="NZ_LLWH01000069.1"/>
</dbReference>
<keyword evidence="3" id="KW-0694">RNA-binding</keyword>
<dbReference type="PANTHER" id="PTHR34984">
    <property type="entry name" value="CARBON STORAGE REGULATOR"/>
    <property type="match status" value="1"/>
</dbReference>
<dbReference type="Gene3D" id="2.60.40.4380">
    <property type="entry name" value="Translational regulator CsrA"/>
    <property type="match status" value="1"/>
</dbReference>
<dbReference type="NCBIfam" id="NF002469">
    <property type="entry name" value="PRK01712.1"/>
    <property type="match status" value="1"/>
</dbReference>
<dbReference type="GO" id="GO:0006402">
    <property type="term" value="P:mRNA catabolic process"/>
    <property type="evidence" value="ECO:0007669"/>
    <property type="project" value="InterPro"/>
</dbReference>
<dbReference type="GO" id="GO:0045947">
    <property type="term" value="P:negative regulation of translational initiation"/>
    <property type="evidence" value="ECO:0007669"/>
    <property type="project" value="TreeGrafter"/>
</dbReference>
<dbReference type="InterPro" id="IPR036107">
    <property type="entry name" value="CsrA_sf"/>
</dbReference>
<dbReference type="STRING" id="1563157.AQS70_21505"/>
<protein>
    <submittedName>
        <fullName evidence="5">Carbon storage regulator</fullName>
    </submittedName>
</protein>
<evidence type="ECO:0000256" key="1">
    <source>
        <dbReference type="ARBA" id="ARBA00022490"/>
    </source>
</evidence>
<proteinExistence type="predicted"/>
<dbReference type="PANTHER" id="PTHR34984:SF1">
    <property type="entry name" value="CARBON STORAGE REGULATOR"/>
    <property type="match status" value="1"/>
</dbReference>
<dbReference type="SUPFAM" id="SSF117130">
    <property type="entry name" value="CsrA-like"/>
    <property type="match status" value="1"/>
</dbReference>
<dbReference type="GO" id="GO:0005829">
    <property type="term" value="C:cytosol"/>
    <property type="evidence" value="ECO:0007669"/>
    <property type="project" value="TreeGrafter"/>
</dbReference>
<gene>
    <name evidence="5" type="ORF">AQS70_21505</name>
</gene>
<keyword evidence="6" id="KW-1185">Reference proteome</keyword>
<evidence type="ECO:0000256" key="3">
    <source>
        <dbReference type="ARBA" id="ARBA00022884"/>
    </source>
</evidence>
<keyword evidence="2" id="KW-0810">Translation regulation</keyword>
<accession>A0A0Q0XV89</accession>
<dbReference type="EMBL" id="LLWH01000069">
    <property type="protein sequence ID" value="KQB54512.1"/>
    <property type="molecule type" value="Genomic_DNA"/>
</dbReference>
<dbReference type="OrthoDB" id="9809061at2"/>
<keyword evidence="1" id="KW-0963">Cytoplasm</keyword>
<evidence type="ECO:0000256" key="4">
    <source>
        <dbReference type="ARBA" id="ARBA00023159"/>
    </source>
</evidence>
<keyword evidence="4" id="KW-0010">Activator</keyword>
<organism evidence="5 6">
    <name type="scientific">Pseudomonas endophytica</name>
    <dbReference type="NCBI Taxonomy" id="1563157"/>
    <lineage>
        <taxon>Bacteria</taxon>
        <taxon>Pseudomonadati</taxon>
        <taxon>Pseudomonadota</taxon>
        <taxon>Gammaproteobacteria</taxon>
        <taxon>Pseudomonadales</taxon>
        <taxon>Pseudomonadaceae</taxon>
        <taxon>Pseudomonas</taxon>
    </lineage>
</organism>
<dbReference type="Pfam" id="PF02599">
    <property type="entry name" value="CsrA"/>
    <property type="match status" value="1"/>
</dbReference>